<dbReference type="InterPro" id="IPR007409">
    <property type="entry name" value="Restrct_endonuc_type1_HsdR_N"/>
</dbReference>
<dbReference type="Gene3D" id="3.40.50.300">
    <property type="entry name" value="P-loop containing nucleotide triphosphate hydrolases"/>
    <property type="match status" value="2"/>
</dbReference>
<evidence type="ECO:0000256" key="8">
    <source>
        <dbReference type="ARBA" id="ARBA00022801"/>
    </source>
</evidence>
<dbReference type="PANTHER" id="PTHR30195:SF15">
    <property type="entry name" value="TYPE I RESTRICTION ENZYME HINDI ENDONUCLEASE SUBUNIT"/>
    <property type="match status" value="1"/>
</dbReference>
<evidence type="ECO:0000256" key="10">
    <source>
        <dbReference type="ARBA" id="ARBA00023125"/>
    </source>
</evidence>
<keyword evidence="13" id="KW-1185">Reference proteome</keyword>
<protein>
    <recommendedName>
        <fullName evidence="3">type I site-specific deoxyribonuclease</fullName>
        <ecNumber evidence="3">3.1.21.3</ecNumber>
    </recommendedName>
</protein>
<dbReference type="InterPro" id="IPR040980">
    <property type="entry name" value="SWI2_SNF2"/>
</dbReference>
<dbReference type="Pfam" id="PF22679">
    <property type="entry name" value="T1R_D3-like"/>
    <property type="match status" value="1"/>
</dbReference>
<evidence type="ECO:0000256" key="3">
    <source>
        <dbReference type="ARBA" id="ARBA00012654"/>
    </source>
</evidence>
<comment type="catalytic activity">
    <reaction evidence="1">
        <text>Endonucleolytic cleavage of DNA to give random double-stranded fragments with terminal 5'-phosphates, ATP is simultaneously hydrolyzed.</text>
        <dbReference type="EC" id="3.1.21.3"/>
    </reaction>
</comment>
<dbReference type="Proteomes" id="UP000032566">
    <property type="component" value="Unassembled WGS sequence"/>
</dbReference>
<name>A0A0D7KFL8_9BURK</name>
<proteinExistence type="inferred from homology"/>
<dbReference type="Pfam" id="PF04313">
    <property type="entry name" value="HSDR_N"/>
    <property type="match status" value="1"/>
</dbReference>
<keyword evidence="6" id="KW-0680">Restriction system</keyword>
<evidence type="ECO:0000256" key="4">
    <source>
        <dbReference type="ARBA" id="ARBA00022722"/>
    </source>
</evidence>
<evidence type="ECO:0000256" key="9">
    <source>
        <dbReference type="ARBA" id="ARBA00022840"/>
    </source>
</evidence>
<keyword evidence="5" id="KW-0547">Nucleotide-binding</keyword>
<organism evidence="12 13">
    <name type="scientific">Acidovorax temperans</name>
    <dbReference type="NCBI Taxonomy" id="80878"/>
    <lineage>
        <taxon>Bacteria</taxon>
        <taxon>Pseudomonadati</taxon>
        <taxon>Pseudomonadota</taxon>
        <taxon>Betaproteobacteria</taxon>
        <taxon>Burkholderiales</taxon>
        <taxon>Comamonadaceae</taxon>
        <taxon>Acidovorax</taxon>
    </lineage>
</organism>
<keyword evidence="10" id="KW-0238">DNA-binding</keyword>
<dbReference type="SUPFAM" id="SSF52540">
    <property type="entry name" value="P-loop containing nucleoside triphosphate hydrolases"/>
    <property type="match status" value="2"/>
</dbReference>
<dbReference type="RefSeq" id="WP_044395845.1">
    <property type="nucleotide sequence ID" value="NZ_JXYQ01000008.1"/>
</dbReference>
<dbReference type="AlphaFoldDB" id="A0A0D7KFL8"/>
<evidence type="ECO:0000256" key="1">
    <source>
        <dbReference type="ARBA" id="ARBA00000851"/>
    </source>
</evidence>
<keyword evidence="9" id="KW-0067">ATP-binding</keyword>
<dbReference type="STRING" id="80878.RP29_02745"/>
<evidence type="ECO:0000313" key="13">
    <source>
        <dbReference type="Proteomes" id="UP000032566"/>
    </source>
</evidence>
<dbReference type="CDD" id="cd22332">
    <property type="entry name" value="HsdR_N"/>
    <property type="match status" value="1"/>
</dbReference>
<dbReference type="Gene3D" id="3.90.1570.50">
    <property type="match status" value="1"/>
</dbReference>
<dbReference type="PROSITE" id="PS51192">
    <property type="entry name" value="HELICASE_ATP_BIND_1"/>
    <property type="match status" value="1"/>
</dbReference>
<dbReference type="GO" id="GO:0009307">
    <property type="term" value="P:DNA restriction-modification system"/>
    <property type="evidence" value="ECO:0007669"/>
    <property type="project" value="UniProtKB-KW"/>
</dbReference>
<gene>
    <name evidence="12" type="ORF">RP29_02745</name>
</gene>
<sequence>MVFSEDSRVKIPCILHLVRLGYRYLSLKNASWDEETNIFPAQFCEAIARFNPELGADDVSRLLADVKLLLDNEDLGKAFYERLTERSGSRLIDLENFDNNSFHVVTELTCKNGDDEFRPDITLLINGMPLAFIEVKKPNNREGVLAERNRIITRSRNPRFRRFINITQLMVFSNNMEYEDGSPQPIEGAFYASPSYDSPVFNYFREEEALDLTQLLADEDDALENDVLRDNNLNVIKHSPEFLSNKSPDTPTNRLCTSLFSRERLSFLLRFALVYVNESDGLQKHVMRYPQLFATKAIEKKLDAGVKKGIIWHTQGSGKTALAYYNTRFLTDYFQRKGVIPKFYFIVDRLDLLIQAQREFAGRGLVVHTIDSREAFARDIKTTQVLHNHSGKPEITVVNIQKFQDDPDVVRAEDYDFNIQRVYFLDEVHRSYNPQGSFLANLSQSDRNAIKIGLTGTPLLGDDYNSRALFGDYIHKYYYNASIADGYTLRLIREEIATNYKLSLQEALATVQLKQGDVDRKLIYAHPTFVEPMLDYIVRDFEKSRSALGDSSIGGLVICDSADQAKEMFRIFTAVYAERSSSAAAIAQDSGQAIFAPATTGSYAERTQLANRVKSAALILHDVGTKDERKDWVEDFKAGKIDLLFVYNMLLTGFDAKRLKKLYLGRVIKAHNLLQALTRVNRTYKDFRYGYVVDFADIRKEFDKTNKDYFDELQSELGNEIEHYSNLFKSAEEIRQEIEAIKDILFSFDIENAEEFSKQLNQIQDRSTVLALRKALADARSLYNLIRLQGEYGLLQQLDFHKLRQLYRETCNHLDLLNLKEAIESENDTSNLLNMALEDVIFKFAKIKEEELVLADKLKNTLRQTREALASNFDPQDPKFITLREELERLFKQKKLSEVSQEDMTRNIGALNAIHAQVKELNRQNNQLRAKYRGDAKYTRIHKRLQERGAHSQTERRLFDALVGVKAQADEQVLQNTQLLNNERYFEGLMQPIVIGEFQTRQHIQLTPDATRAINHLVVAEYMNEFSAGHRTGGGHFGAQAW</sequence>
<comment type="caution">
    <text evidence="12">The sequence shown here is derived from an EMBL/GenBank/DDBJ whole genome shotgun (WGS) entry which is preliminary data.</text>
</comment>
<dbReference type="Pfam" id="PF18766">
    <property type="entry name" value="SWI2_SNF2"/>
    <property type="match status" value="1"/>
</dbReference>
<comment type="similarity">
    <text evidence="2">Belongs to the HsdR family.</text>
</comment>
<evidence type="ECO:0000256" key="7">
    <source>
        <dbReference type="ARBA" id="ARBA00022759"/>
    </source>
</evidence>
<dbReference type="OrthoDB" id="9758243at2"/>
<dbReference type="InterPro" id="IPR051268">
    <property type="entry name" value="Type-I_R_enzyme_R_subunit"/>
</dbReference>
<evidence type="ECO:0000256" key="6">
    <source>
        <dbReference type="ARBA" id="ARBA00022747"/>
    </source>
</evidence>
<evidence type="ECO:0000256" key="5">
    <source>
        <dbReference type="ARBA" id="ARBA00022741"/>
    </source>
</evidence>
<dbReference type="PANTHER" id="PTHR30195">
    <property type="entry name" value="TYPE I SITE-SPECIFIC DEOXYRIBONUCLEASE PROTEIN SUBUNIT M AND R"/>
    <property type="match status" value="1"/>
</dbReference>
<accession>A0A0D7KFL8</accession>
<feature type="domain" description="Helicase ATP-binding" evidence="11">
    <location>
        <begin position="300"/>
        <end position="476"/>
    </location>
</feature>
<dbReference type="GO" id="GO:0003677">
    <property type="term" value="F:DNA binding"/>
    <property type="evidence" value="ECO:0007669"/>
    <property type="project" value="UniProtKB-KW"/>
</dbReference>
<reference evidence="12 13" key="1">
    <citation type="submission" date="2014-12" db="EMBL/GenBank/DDBJ databases">
        <title>Isolation of bacteria from lake water.</title>
        <authorList>
            <person name="Sheng K.-Y."/>
            <person name="Chin P.-S."/>
            <person name="Chan K.-G."/>
            <person name="Tan G.S."/>
        </authorList>
    </citation>
    <scope>NUCLEOTIDE SEQUENCE [LARGE SCALE GENOMIC DNA]</scope>
    <source>
        <strain evidence="12 13">KY4</strain>
    </source>
</reference>
<dbReference type="InterPro" id="IPR055180">
    <property type="entry name" value="HsdR_RecA-like_helicase_dom_2"/>
</dbReference>
<dbReference type="GO" id="GO:0005524">
    <property type="term" value="F:ATP binding"/>
    <property type="evidence" value="ECO:0007669"/>
    <property type="project" value="UniProtKB-KW"/>
</dbReference>
<dbReference type="InterPro" id="IPR027417">
    <property type="entry name" value="P-loop_NTPase"/>
</dbReference>
<evidence type="ECO:0000259" key="11">
    <source>
        <dbReference type="PROSITE" id="PS51192"/>
    </source>
</evidence>
<dbReference type="EC" id="3.1.21.3" evidence="3"/>
<keyword evidence="4" id="KW-0540">Nuclease</keyword>
<dbReference type="GO" id="GO:0009035">
    <property type="term" value="F:type I site-specific deoxyribonuclease activity"/>
    <property type="evidence" value="ECO:0007669"/>
    <property type="project" value="UniProtKB-EC"/>
</dbReference>
<keyword evidence="8" id="KW-0378">Hydrolase</keyword>
<dbReference type="PATRIC" id="fig|80878.5.peg.3867"/>
<evidence type="ECO:0000313" key="12">
    <source>
        <dbReference type="EMBL" id="KJA12043.1"/>
    </source>
</evidence>
<dbReference type="EMBL" id="JXYQ01000008">
    <property type="protein sequence ID" value="KJA12043.1"/>
    <property type="molecule type" value="Genomic_DNA"/>
</dbReference>
<dbReference type="InterPro" id="IPR014001">
    <property type="entry name" value="Helicase_ATP-bd"/>
</dbReference>
<keyword evidence="7 12" id="KW-0255">Endonuclease</keyword>
<dbReference type="SMART" id="SM00487">
    <property type="entry name" value="DEXDc"/>
    <property type="match status" value="1"/>
</dbReference>
<evidence type="ECO:0000256" key="2">
    <source>
        <dbReference type="ARBA" id="ARBA00008598"/>
    </source>
</evidence>